<dbReference type="STRING" id="1524460.IX84_25055"/>
<dbReference type="AlphaFoldDB" id="A0A098S3Y7"/>
<keyword evidence="2" id="KW-1185">Reference proteome</keyword>
<reference evidence="1 2" key="1">
    <citation type="journal article" date="2014" name="Int. J. Syst. Evol. Microbiol.">
        <title>Phaeodactylibacter xiamenensis gen. nov., sp. nov., a member of the family Saprospiraceae isolated from the marine alga Phaeodactylum tricornutum.</title>
        <authorList>
            <person name="Chen Z.Jr."/>
            <person name="Lei X."/>
            <person name="Lai Q."/>
            <person name="Li Y."/>
            <person name="Zhang B."/>
            <person name="Zhang J."/>
            <person name="Zhang H."/>
            <person name="Yang L."/>
            <person name="Zheng W."/>
            <person name="Tian Y."/>
            <person name="Yu Z."/>
            <person name="Xu H.Jr."/>
            <person name="Zheng T."/>
        </authorList>
    </citation>
    <scope>NUCLEOTIDE SEQUENCE [LARGE SCALE GENOMIC DNA]</scope>
    <source>
        <strain evidence="1 2">KD52</strain>
    </source>
</reference>
<proteinExistence type="predicted"/>
<dbReference type="Proteomes" id="UP000029736">
    <property type="component" value="Unassembled WGS sequence"/>
</dbReference>
<dbReference type="SUPFAM" id="SSF82171">
    <property type="entry name" value="DPP6 N-terminal domain-like"/>
    <property type="match status" value="1"/>
</dbReference>
<dbReference type="EMBL" id="JPOS01000083">
    <property type="protein sequence ID" value="KGE85882.1"/>
    <property type="molecule type" value="Genomic_DNA"/>
</dbReference>
<accession>A0A098S3Y7</accession>
<protein>
    <recommendedName>
        <fullName evidence="3">Secretion system C-terminal sorting domain-containing protein</fullName>
    </recommendedName>
</protein>
<evidence type="ECO:0000313" key="2">
    <source>
        <dbReference type="Proteomes" id="UP000029736"/>
    </source>
</evidence>
<dbReference type="Gene3D" id="2.120.10.30">
    <property type="entry name" value="TolB, C-terminal domain"/>
    <property type="match status" value="1"/>
</dbReference>
<name>A0A098S3Y7_9BACT</name>
<evidence type="ECO:0008006" key="3">
    <source>
        <dbReference type="Google" id="ProtNLM"/>
    </source>
</evidence>
<dbReference type="InterPro" id="IPR011042">
    <property type="entry name" value="6-blade_b-propeller_TolB-like"/>
</dbReference>
<gene>
    <name evidence="1" type="ORF">IX84_25055</name>
</gene>
<comment type="caution">
    <text evidence="1">The sequence shown here is derived from an EMBL/GenBank/DDBJ whole genome shotgun (WGS) entry which is preliminary data.</text>
</comment>
<evidence type="ECO:0000313" key="1">
    <source>
        <dbReference type="EMBL" id="KGE85882.1"/>
    </source>
</evidence>
<sequence length="505" mass="56015">MAGFTSNLSAQKHDYTWLFSEQYIINNDWGEASILDFNSSPPAISAPDSVQMIFGGTNFTMSNAEGELIFYTNGCEIHNARHQLMENGDGINPGEVHDLHCDESQHSPGYTVPTQGALSLPKPGDNSTYFLFHIKKTYLPAPNSNISSLIQLLYTTIDSRANTEMGAVIEKNSILVDNTDNLIPLGEITAVKHANGQDWWIICPENQGNYYHKFLLTNEGVVEQSGQNIGTSIFRFTQGQSVFSPDGSKFAYILNDENEGIRLFDFDRETGLFSNPHFFPIPDDPGFQAGAAFSPSGQYLYASYNFELYQYDLWATDIEASRILIDTFDGYADPIPTHFANMQLGPDCRIYVFCSSCTTIHVIHNPDEGGTDCNFEQNAIQLPFGMRQFSNSIYPNYRLGPIDNPGEPCDPGIVNSSNTLLPAKGISLFPNPSSGEAIHLQTGWTEANTAEAILFNALGQPVWQRTLELFGGNANFQLGNLPEGWYQLSLRAEGEQNVIPLMIQR</sequence>
<organism evidence="1 2">
    <name type="scientific">Phaeodactylibacter xiamenensis</name>
    <dbReference type="NCBI Taxonomy" id="1524460"/>
    <lineage>
        <taxon>Bacteria</taxon>
        <taxon>Pseudomonadati</taxon>
        <taxon>Bacteroidota</taxon>
        <taxon>Saprospiria</taxon>
        <taxon>Saprospirales</taxon>
        <taxon>Haliscomenobacteraceae</taxon>
        <taxon>Phaeodactylibacter</taxon>
    </lineage>
</organism>